<organism evidence="2 3">
    <name type="scientific">Gigaspora margarita</name>
    <dbReference type="NCBI Taxonomy" id="4874"/>
    <lineage>
        <taxon>Eukaryota</taxon>
        <taxon>Fungi</taxon>
        <taxon>Fungi incertae sedis</taxon>
        <taxon>Mucoromycota</taxon>
        <taxon>Glomeromycotina</taxon>
        <taxon>Glomeromycetes</taxon>
        <taxon>Diversisporales</taxon>
        <taxon>Gigasporaceae</taxon>
        <taxon>Gigaspora</taxon>
    </lineage>
</organism>
<evidence type="ECO:0000313" key="3">
    <source>
        <dbReference type="Proteomes" id="UP000789901"/>
    </source>
</evidence>
<keyword evidence="3" id="KW-1185">Reference proteome</keyword>
<protein>
    <submittedName>
        <fullName evidence="2">33120_t:CDS:1</fullName>
    </submittedName>
</protein>
<reference evidence="2 3" key="1">
    <citation type="submission" date="2021-06" db="EMBL/GenBank/DDBJ databases">
        <authorList>
            <person name="Kallberg Y."/>
            <person name="Tangrot J."/>
            <person name="Rosling A."/>
        </authorList>
    </citation>
    <scope>NUCLEOTIDE SEQUENCE [LARGE SCALE GENOMIC DNA]</scope>
    <source>
        <strain evidence="2 3">120-4 pot B 10/14</strain>
    </source>
</reference>
<evidence type="ECO:0000259" key="1">
    <source>
        <dbReference type="Pfam" id="PF10551"/>
    </source>
</evidence>
<name>A0ABN7VFZ8_GIGMA</name>
<dbReference type="EMBL" id="CAJVQB010014505">
    <property type="protein sequence ID" value="CAG8768829.1"/>
    <property type="molecule type" value="Genomic_DNA"/>
</dbReference>
<feature type="domain" description="MULE transposase" evidence="1">
    <location>
        <begin position="179"/>
        <end position="252"/>
    </location>
</feature>
<sequence>MKCASYNTNKNIDEFVKLGKINKTCKKCLDKKTKNKISYSNQVIKLILEEFRQFIKNKIDELKSASNYIQVNFGNNKYNINLNKTANMLYQEIKNQDKFKLQPTICKIIYKKLQLAIIDVHNQQFMLAIKSQIKNAYNVIKKESIKALGFTIYIINDFKNVQELHIDANYKTTCGQFELYGSGFALAYLFIENTKENSEHSKNKIIVQYLAKINKIGVSPKYVFLDKDYSEINAIQIAWPATKIQLCLRHLKRAVLAKCNLKKKQQKFHLLSKNNYKYFPFIDPTFFLNINNPLEESFL</sequence>
<accession>A0ABN7VFZ8</accession>
<gene>
    <name evidence="2" type="ORF">GMARGA_LOCUS18294</name>
</gene>
<evidence type="ECO:0000313" key="2">
    <source>
        <dbReference type="EMBL" id="CAG8768829.1"/>
    </source>
</evidence>
<dbReference type="Pfam" id="PF10551">
    <property type="entry name" value="MULE"/>
    <property type="match status" value="1"/>
</dbReference>
<dbReference type="InterPro" id="IPR018289">
    <property type="entry name" value="MULE_transposase_dom"/>
</dbReference>
<dbReference type="Proteomes" id="UP000789901">
    <property type="component" value="Unassembled WGS sequence"/>
</dbReference>
<comment type="caution">
    <text evidence="2">The sequence shown here is derived from an EMBL/GenBank/DDBJ whole genome shotgun (WGS) entry which is preliminary data.</text>
</comment>
<proteinExistence type="predicted"/>